<comment type="caution">
    <text evidence="1">The sequence shown here is derived from an EMBL/GenBank/DDBJ whole genome shotgun (WGS) entry which is preliminary data.</text>
</comment>
<organism evidence="1 2">
    <name type="scientific">Eiseniibacteriota bacterium</name>
    <dbReference type="NCBI Taxonomy" id="2212470"/>
    <lineage>
        <taxon>Bacteria</taxon>
        <taxon>Candidatus Eiseniibacteriota</taxon>
    </lineage>
</organism>
<evidence type="ECO:0000313" key="2">
    <source>
        <dbReference type="Proteomes" id="UP000319771"/>
    </source>
</evidence>
<accession>A0A538U3I7</accession>
<dbReference type="Proteomes" id="UP000319771">
    <property type="component" value="Unassembled WGS sequence"/>
</dbReference>
<dbReference type="Pfam" id="PF19027">
    <property type="entry name" value="DUF5752"/>
    <property type="match status" value="1"/>
</dbReference>
<dbReference type="AlphaFoldDB" id="A0A538U3I7"/>
<sequence>MNEAAGFELHTVVHLIRPWGRPLQNLESMREALAGASAEVLFHHTVQVLYRDRAASEHPADDLSAWVAVVVQDREIAERLSFAVQDLDHTAEEVREALVSVLDALTPEERAARQAPREGALQLLAAESLPLATGVVVHDGEELVAALTGGDPAVWFYHIIEQPWFGAGACPVAEWLEARGEPRLATWLREAAQPTHSLERSRDRLLRRWRQSRLTRRVADASGAPEDERRRAGREAVARLVRRVTRTENPA</sequence>
<protein>
    <submittedName>
        <fullName evidence="1">Uncharacterized protein</fullName>
    </submittedName>
</protein>
<proteinExistence type="predicted"/>
<dbReference type="InterPro" id="IPR044036">
    <property type="entry name" value="DUF5752"/>
</dbReference>
<dbReference type="EMBL" id="VBPB01000225">
    <property type="protein sequence ID" value="TMQ70435.1"/>
    <property type="molecule type" value="Genomic_DNA"/>
</dbReference>
<gene>
    <name evidence="1" type="ORF">E6K81_12600</name>
</gene>
<reference evidence="1 2" key="1">
    <citation type="journal article" date="2019" name="Nat. Microbiol.">
        <title>Mediterranean grassland soil C-N compound turnover is dependent on rainfall and depth, and is mediated by genomically divergent microorganisms.</title>
        <authorList>
            <person name="Diamond S."/>
            <person name="Andeer P.F."/>
            <person name="Li Z."/>
            <person name="Crits-Christoph A."/>
            <person name="Burstein D."/>
            <person name="Anantharaman K."/>
            <person name="Lane K.R."/>
            <person name="Thomas B.C."/>
            <person name="Pan C."/>
            <person name="Northen T.R."/>
            <person name="Banfield J.F."/>
        </authorList>
    </citation>
    <scope>NUCLEOTIDE SEQUENCE [LARGE SCALE GENOMIC DNA]</scope>
    <source>
        <strain evidence="1">WS_11</strain>
    </source>
</reference>
<name>A0A538U3I7_UNCEI</name>
<evidence type="ECO:0000313" key="1">
    <source>
        <dbReference type="EMBL" id="TMQ70435.1"/>
    </source>
</evidence>